<evidence type="ECO:0000256" key="2">
    <source>
        <dbReference type="ARBA" id="ARBA00024867"/>
    </source>
</evidence>
<dbReference type="Pfam" id="PF00072">
    <property type="entry name" value="Response_reg"/>
    <property type="match status" value="1"/>
</dbReference>
<evidence type="ECO:0000259" key="4">
    <source>
        <dbReference type="PROSITE" id="PS50110"/>
    </source>
</evidence>
<dbReference type="InterPro" id="IPR011006">
    <property type="entry name" value="CheY-like_superfamily"/>
</dbReference>
<dbReference type="Gene3D" id="3.40.50.2300">
    <property type="match status" value="1"/>
</dbReference>
<dbReference type="PROSITE" id="PS50110">
    <property type="entry name" value="RESPONSE_REGULATORY"/>
    <property type="match status" value="1"/>
</dbReference>
<organism evidence="6 7">
    <name type="scientific">Thermincola ferriacetica</name>
    <dbReference type="NCBI Taxonomy" id="281456"/>
    <lineage>
        <taxon>Bacteria</taxon>
        <taxon>Bacillati</taxon>
        <taxon>Bacillota</taxon>
        <taxon>Clostridia</taxon>
        <taxon>Eubacteriales</taxon>
        <taxon>Thermincolaceae</taxon>
        <taxon>Thermincola</taxon>
    </lineage>
</organism>
<proteinExistence type="predicted"/>
<dbReference type="SMART" id="SM00448">
    <property type="entry name" value="REC"/>
    <property type="match status" value="1"/>
</dbReference>
<dbReference type="PANTHER" id="PTHR37299">
    <property type="entry name" value="TRANSCRIPTIONAL REGULATOR-RELATED"/>
    <property type="match status" value="1"/>
</dbReference>
<comment type="caution">
    <text evidence="6">The sequence shown here is derived from an EMBL/GenBank/DDBJ whole genome shotgun (WGS) entry which is preliminary data.</text>
</comment>
<feature type="modified residue" description="4-aspartylphosphate" evidence="3">
    <location>
        <position position="55"/>
    </location>
</feature>
<dbReference type="PANTHER" id="PTHR37299:SF1">
    <property type="entry name" value="STAGE 0 SPORULATION PROTEIN A HOMOLOG"/>
    <property type="match status" value="1"/>
</dbReference>
<dbReference type="InterPro" id="IPR046947">
    <property type="entry name" value="LytR-like"/>
</dbReference>
<protein>
    <recommendedName>
        <fullName evidence="1">Stage 0 sporulation protein A homolog</fullName>
    </recommendedName>
</protein>
<feature type="domain" description="Response regulatory" evidence="4">
    <location>
        <begin position="4"/>
        <end position="118"/>
    </location>
</feature>
<dbReference type="InterPro" id="IPR001789">
    <property type="entry name" value="Sig_transdc_resp-reg_receiver"/>
</dbReference>
<evidence type="ECO:0000256" key="3">
    <source>
        <dbReference type="PROSITE-ProRule" id="PRU00169"/>
    </source>
</evidence>
<evidence type="ECO:0000256" key="1">
    <source>
        <dbReference type="ARBA" id="ARBA00018672"/>
    </source>
</evidence>
<comment type="function">
    <text evidence="2">May play the central regulatory role in sporulation. It may be an element of the effector pathway responsible for the activation of sporulation genes in response to nutritional stress. Spo0A may act in concert with spo0H (a sigma factor) to control the expression of some genes that are critical to the sporulation process.</text>
</comment>
<dbReference type="SMART" id="SM00850">
    <property type="entry name" value="LytTR"/>
    <property type="match status" value="1"/>
</dbReference>
<feature type="domain" description="HTH LytTR-type" evidence="5">
    <location>
        <begin position="135"/>
        <end position="237"/>
    </location>
</feature>
<gene>
    <name evidence="6" type="ORF">Tfer_1278</name>
</gene>
<dbReference type="AlphaFoldDB" id="A0A0L6W3M0"/>
<dbReference type="Pfam" id="PF04397">
    <property type="entry name" value="LytTR"/>
    <property type="match status" value="1"/>
</dbReference>
<name>A0A0L6W3M0_9FIRM</name>
<evidence type="ECO:0000313" key="7">
    <source>
        <dbReference type="Proteomes" id="UP000037175"/>
    </source>
</evidence>
<evidence type="ECO:0000313" key="6">
    <source>
        <dbReference type="EMBL" id="KNZ70135.1"/>
    </source>
</evidence>
<keyword evidence="3" id="KW-0597">Phosphoprotein</keyword>
<dbReference type="SUPFAM" id="SSF52172">
    <property type="entry name" value="CheY-like"/>
    <property type="match status" value="1"/>
</dbReference>
<dbReference type="Proteomes" id="UP000037175">
    <property type="component" value="Unassembled WGS sequence"/>
</dbReference>
<dbReference type="InterPro" id="IPR007492">
    <property type="entry name" value="LytTR_DNA-bd_dom"/>
</dbReference>
<reference evidence="7" key="1">
    <citation type="submission" date="2015-07" db="EMBL/GenBank/DDBJ databases">
        <title>Complete Genome of Thermincola ferriacetica strain Z-0001T.</title>
        <authorList>
            <person name="Lusk B."/>
            <person name="Badalamenti J.P."/>
            <person name="Parameswaran P."/>
            <person name="Bond D.R."/>
            <person name="Torres C.I."/>
        </authorList>
    </citation>
    <scope>NUCLEOTIDE SEQUENCE [LARGE SCALE GENOMIC DNA]</scope>
    <source>
        <strain evidence="7">Z-0001</strain>
    </source>
</reference>
<dbReference type="PROSITE" id="PS50930">
    <property type="entry name" value="HTH_LYTTR"/>
    <property type="match status" value="1"/>
</dbReference>
<dbReference type="EMBL" id="LGTE01000006">
    <property type="protein sequence ID" value="KNZ70135.1"/>
    <property type="molecule type" value="Genomic_DNA"/>
</dbReference>
<evidence type="ECO:0000259" key="5">
    <source>
        <dbReference type="PROSITE" id="PS50930"/>
    </source>
</evidence>
<accession>A0A0L6W3M0</accession>
<sequence length="241" mass="28274">MALEVLIADDEQYVAVYLKKIIEEVEDVKVVAIASDGKEAVKMVEKLRPQVVCLDIDMPEMNGIAVARELAEVYPQLNFVFVTAYPDYALEAFELYSFDYILKPLDEKRIQKTIRKLKEKVSREEVSRVQNDEKLLIKVDGRKVFADFDEIIYFESYTPKVLIKTIKDEYLIRSSIHELEQHLSKDFFRCHKGYVVNLKYIKEIIPSGRTFEILLKTGDKVLLSREKEKELREKFKYNSMN</sequence>
<dbReference type="RefSeq" id="WP_052217347.1">
    <property type="nucleotide sequence ID" value="NZ_LGTE01000006.1"/>
</dbReference>
<dbReference type="GO" id="GO:0003677">
    <property type="term" value="F:DNA binding"/>
    <property type="evidence" value="ECO:0007669"/>
    <property type="project" value="InterPro"/>
</dbReference>
<dbReference type="GO" id="GO:0000156">
    <property type="term" value="F:phosphorelay response regulator activity"/>
    <property type="evidence" value="ECO:0007669"/>
    <property type="project" value="InterPro"/>
</dbReference>
<keyword evidence="7" id="KW-1185">Reference proteome</keyword>
<dbReference type="Gene3D" id="2.40.50.1020">
    <property type="entry name" value="LytTr DNA-binding domain"/>
    <property type="match status" value="1"/>
</dbReference>